<keyword evidence="1" id="KW-1133">Transmembrane helix</keyword>
<feature type="chain" id="PRO_5041734186" evidence="2">
    <location>
        <begin position="18"/>
        <end position="94"/>
    </location>
</feature>
<sequence>MLHRIVGTVFLFALVCADDFKETPRFGFGALAPDGTFVMKFNRDSLKFSLLITLLVLVASAIVLPLLGLIGLDRHKFEEEEAEERRYWNSRNFR</sequence>
<name>A0AA88HY11_ARTSF</name>
<dbReference type="Proteomes" id="UP001187531">
    <property type="component" value="Unassembled WGS sequence"/>
</dbReference>
<keyword evidence="2" id="KW-0732">Signal</keyword>
<accession>A0AA88HY11</accession>
<evidence type="ECO:0000313" key="4">
    <source>
        <dbReference type="Proteomes" id="UP001187531"/>
    </source>
</evidence>
<organism evidence="3 4">
    <name type="scientific">Artemia franciscana</name>
    <name type="common">Brine shrimp</name>
    <name type="synonym">Artemia sanfranciscana</name>
    <dbReference type="NCBI Taxonomy" id="6661"/>
    <lineage>
        <taxon>Eukaryota</taxon>
        <taxon>Metazoa</taxon>
        <taxon>Ecdysozoa</taxon>
        <taxon>Arthropoda</taxon>
        <taxon>Crustacea</taxon>
        <taxon>Branchiopoda</taxon>
        <taxon>Anostraca</taxon>
        <taxon>Artemiidae</taxon>
        <taxon>Artemia</taxon>
    </lineage>
</organism>
<feature type="signal peptide" evidence="2">
    <location>
        <begin position="1"/>
        <end position="17"/>
    </location>
</feature>
<keyword evidence="4" id="KW-1185">Reference proteome</keyword>
<gene>
    <name evidence="3" type="ORF">QYM36_008755</name>
</gene>
<keyword evidence="1" id="KW-0812">Transmembrane</keyword>
<evidence type="ECO:0000256" key="1">
    <source>
        <dbReference type="SAM" id="Phobius"/>
    </source>
</evidence>
<keyword evidence="1" id="KW-0472">Membrane</keyword>
<dbReference type="AlphaFoldDB" id="A0AA88HY11"/>
<evidence type="ECO:0000256" key="2">
    <source>
        <dbReference type="SAM" id="SignalP"/>
    </source>
</evidence>
<comment type="caution">
    <text evidence="3">The sequence shown here is derived from an EMBL/GenBank/DDBJ whole genome shotgun (WGS) entry which is preliminary data.</text>
</comment>
<feature type="transmembrane region" description="Helical" evidence="1">
    <location>
        <begin position="48"/>
        <end position="72"/>
    </location>
</feature>
<proteinExistence type="predicted"/>
<evidence type="ECO:0000313" key="3">
    <source>
        <dbReference type="EMBL" id="KAK2714301.1"/>
    </source>
</evidence>
<protein>
    <submittedName>
        <fullName evidence="3">Uncharacterized protein</fullName>
    </submittedName>
</protein>
<reference evidence="3" key="1">
    <citation type="submission" date="2023-07" db="EMBL/GenBank/DDBJ databases">
        <title>Chromosome-level genome assembly of Artemia franciscana.</title>
        <authorList>
            <person name="Jo E."/>
        </authorList>
    </citation>
    <scope>NUCLEOTIDE SEQUENCE</scope>
    <source>
        <tissue evidence="3">Whole body</tissue>
    </source>
</reference>
<dbReference type="EMBL" id="JAVRJZ010000013">
    <property type="protein sequence ID" value="KAK2714301.1"/>
    <property type="molecule type" value="Genomic_DNA"/>
</dbReference>